<dbReference type="RefSeq" id="WP_252680714.1">
    <property type="nucleotide sequence ID" value="NZ_JAMXHT010000004.1"/>
</dbReference>
<dbReference type="InterPro" id="IPR010727">
    <property type="entry name" value="DUF1302"/>
</dbReference>
<dbReference type="Proteomes" id="UP001162811">
    <property type="component" value="Unassembled WGS sequence"/>
</dbReference>
<comment type="caution">
    <text evidence="1">The sequence shown here is derived from an EMBL/GenBank/DDBJ whole genome shotgun (WGS) entry which is preliminary data.</text>
</comment>
<accession>A0ABT1ALA3</accession>
<evidence type="ECO:0000313" key="1">
    <source>
        <dbReference type="EMBL" id="MCO5399061.1"/>
    </source>
</evidence>
<sequence>MKHGVYASRKRLTRPVLKQIPAILVGLGIGCGQIYAAEAEVGKLAPASAEASASQTSSGDAGGGLTPGSENSFHLGGYVRTWASWNLQNHPEIPQSSAGSLQMLRGSLSLNADATTGPLKWKAIGRADQEVNTSYQRNLEEANRSNSPGGPGSNLLGQYKQAELREFYVDADPTDRLHVRLGKQQIVWGETDFFHPTDLIQGFDYRWRSFLESDNDELRKPLWLINTKLDVPEANGALQLVLRPGIDRERDIGNSYDLYGGRWAAQPFKGVDFLAPGFLTYDYRHPAGDTHTPTGGVRWTGIAGPVNYAISYLKTYKPDPVVNSAFAPYQKRPTGALGDFFFPKMDVYDVSVSGQIPQLDAVVTGEIAYQRNVAYNVGTNFLNGALPGFGGLIRKDAVLTTLRFDKQLRLMELLGTNQASFFSLQVFDTWLPGFKRSDDIVEQAGFGAPLREHTTLVTAFIQLNYMNSRLNPGLAVGMDASNGDAFVIPSISYQFGNHWRLLAEADVFFPKHSKKPGQVEMAAHGLADFTHNSQFMVRATYQF</sequence>
<name>A0ABT1ALA3_9RALS</name>
<proteinExistence type="predicted"/>
<dbReference type="PROSITE" id="PS51257">
    <property type="entry name" value="PROKAR_LIPOPROTEIN"/>
    <property type="match status" value="1"/>
</dbReference>
<dbReference type="EMBL" id="JAMXHT010000004">
    <property type="protein sequence ID" value="MCO5399061.1"/>
    <property type="molecule type" value="Genomic_DNA"/>
</dbReference>
<reference evidence="1" key="1">
    <citation type="submission" date="2022-06" db="EMBL/GenBank/DDBJ databases">
        <authorList>
            <person name="Lu C.-H."/>
        </authorList>
    </citation>
    <scope>NUCLEOTIDE SEQUENCE</scope>
    <source>
        <strain evidence="1">21MJYT02-11</strain>
    </source>
</reference>
<protein>
    <submittedName>
        <fullName evidence="1">LysR family transcriptional regulator</fullName>
    </submittedName>
</protein>
<dbReference type="Pfam" id="PF06980">
    <property type="entry name" value="DUF1302"/>
    <property type="match status" value="1"/>
</dbReference>
<organism evidence="1 2">
    <name type="scientific">Ralstonia soli</name>
    <dbReference type="NCBI Taxonomy" id="2953896"/>
    <lineage>
        <taxon>Bacteria</taxon>
        <taxon>Pseudomonadati</taxon>
        <taxon>Pseudomonadota</taxon>
        <taxon>Betaproteobacteria</taxon>
        <taxon>Burkholderiales</taxon>
        <taxon>Burkholderiaceae</taxon>
        <taxon>Ralstonia</taxon>
    </lineage>
</organism>
<keyword evidence="2" id="KW-1185">Reference proteome</keyword>
<reference evidence="1" key="2">
    <citation type="journal article" date="2023" name="Front. Microbiol.">
        <title>Ralstonia chuxiongensis sp. nov., Ralstonia mojiangensis sp. nov., and Ralstonia soli sp. nov., isolated from tobacco fields, are three novel species in the family Burkholderiaceae.</title>
        <authorList>
            <person name="Lu C.H."/>
            <person name="Zhang Y.Y."/>
            <person name="Jiang N."/>
            <person name="Chen W."/>
            <person name="Shao X."/>
            <person name="Zhao Z.M."/>
            <person name="Lu W.L."/>
            <person name="Hu X."/>
            <person name="Xi Y.X."/>
            <person name="Zou S.Y."/>
            <person name="Wei Q.J."/>
            <person name="Lin Z.L."/>
            <person name="Gong L."/>
            <person name="Gai X.T."/>
            <person name="Zhang L.Q."/>
            <person name="Li J.Y."/>
            <person name="Jin Y."/>
            <person name="Xia Z.Y."/>
        </authorList>
    </citation>
    <scope>NUCLEOTIDE SEQUENCE</scope>
    <source>
        <strain evidence="1">21MJYT02-11</strain>
    </source>
</reference>
<evidence type="ECO:0000313" key="2">
    <source>
        <dbReference type="Proteomes" id="UP001162811"/>
    </source>
</evidence>
<gene>
    <name evidence="1" type="ORF">NG900_12740</name>
</gene>